<dbReference type="InParanoid" id="A0A1E7FFK8"/>
<keyword evidence="4" id="KW-1185">Reference proteome</keyword>
<dbReference type="InterPro" id="IPR004046">
    <property type="entry name" value="GST_C"/>
</dbReference>
<reference evidence="3 4" key="1">
    <citation type="submission" date="2016-09" db="EMBL/GenBank/DDBJ databases">
        <title>Extensive genetic diversity and differential bi-allelic expression allows diatom success in the polar Southern Ocean.</title>
        <authorList>
            <consortium name="DOE Joint Genome Institute"/>
            <person name="Mock T."/>
            <person name="Otillar R.P."/>
            <person name="Strauss J."/>
            <person name="Dupont C."/>
            <person name="Frickenhaus S."/>
            <person name="Maumus F."/>
            <person name="Mcmullan M."/>
            <person name="Sanges R."/>
            <person name="Schmutz J."/>
            <person name="Toseland A."/>
            <person name="Valas R."/>
            <person name="Veluchamy A."/>
            <person name="Ward B.J."/>
            <person name="Allen A."/>
            <person name="Barry K."/>
            <person name="Falciatore A."/>
            <person name="Ferrante M."/>
            <person name="Fortunato A.E."/>
            <person name="Gloeckner G."/>
            <person name="Gruber A."/>
            <person name="Hipkin R."/>
            <person name="Janech M."/>
            <person name="Kroth P."/>
            <person name="Leese F."/>
            <person name="Lindquist E."/>
            <person name="Lyon B.R."/>
            <person name="Martin J."/>
            <person name="Mayer C."/>
            <person name="Parker M."/>
            <person name="Quesneville H."/>
            <person name="Raymond J."/>
            <person name="Uhlig C."/>
            <person name="Valentin K.U."/>
            <person name="Worden A.Z."/>
            <person name="Armbrust E.V."/>
            <person name="Bowler C."/>
            <person name="Green B."/>
            <person name="Moulton V."/>
            <person name="Van Oosterhout C."/>
            <person name="Grigoriev I."/>
        </authorList>
    </citation>
    <scope>NUCLEOTIDE SEQUENCE [LARGE SCALE GENOMIC DNA]</scope>
    <source>
        <strain evidence="3 4">CCMP1102</strain>
    </source>
</reference>
<dbReference type="SUPFAM" id="SSF52833">
    <property type="entry name" value="Thioredoxin-like"/>
    <property type="match status" value="1"/>
</dbReference>
<accession>A0A1E7FFK8</accession>
<dbReference type="InterPro" id="IPR010987">
    <property type="entry name" value="Glutathione-S-Trfase_C-like"/>
</dbReference>
<dbReference type="InterPro" id="IPR036249">
    <property type="entry name" value="Thioredoxin-like_sf"/>
</dbReference>
<dbReference type="SFLD" id="SFLDS00019">
    <property type="entry name" value="Glutathione_Transferase_(cytos"/>
    <property type="match status" value="1"/>
</dbReference>
<dbReference type="Pfam" id="PF02798">
    <property type="entry name" value="GST_N"/>
    <property type="match status" value="1"/>
</dbReference>
<dbReference type="InterPro" id="IPR050213">
    <property type="entry name" value="GST_superfamily"/>
</dbReference>
<feature type="domain" description="GST N-terminal" evidence="1">
    <location>
        <begin position="1"/>
        <end position="85"/>
    </location>
</feature>
<evidence type="ECO:0000313" key="3">
    <source>
        <dbReference type="EMBL" id="OEU16924.1"/>
    </source>
</evidence>
<dbReference type="PANTHER" id="PTHR11571:SF150">
    <property type="entry name" value="GLUTATHIONE S-TRANSFERASE"/>
    <property type="match status" value="1"/>
</dbReference>
<organism evidence="3 4">
    <name type="scientific">Fragilariopsis cylindrus CCMP1102</name>
    <dbReference type="NCBI Taxonomy" id="635003"/>
    <lineage>
        <taxon>Eukaryota</taxon>
        <taxon>Sar</taxon>
        <taxon>Stramenopiles</taxon>
        <taxon>Ochrophyta</taxon>
        <taxon>Bacillariophyta</taxon>
        <taxon>Bacillariophyceae</taxon>
        <taxon>Bacillariophycidae</taxon>
        <taxon>Bacillariales</taxon>
        <taxon>Bacillariaceae</taxon>
        <taxon>Fragilariopsis</taxon>
    </lineage>
</organism>
<gene>
    <name evidence="3" type="ORF">FRACYDRAFT_239520</name>
</gene>
<dbReference type="KEGG" id="fcy:FRACYDRAFT_239520"/>
<evidence type="ECO:0000313" key="4">
    <source>
        <dbReference type="Proteomes" id="UP000095751"/>
    </source>
</evidence>
<dbReference type="PANTHER" id="PTHR11571">
    <property type="entry name" value="GLUTATHIONE S-TRANSFERASE"/>
    <property type="match status" value="1"/>
</dbReference>
<dbReference type="InterPro" id="IPR040079">
    <property type="entry name" value="Glutathione_S-Trfase"/>
</dbReference>
<dbReference type="EMBL" id="KV784358">
    <property type="protein sequence ID" value="OEU16924.1"/>
    <property type="molecule type" value="Genomic_DNA"/>
</dbReference>
<evidence type="ECO:0000259" key="2">
    <source>
        <dbReference type="PROSITE" id="PS50405"/>
    </source>
</evidence>
<name>A0A1E7FFK8_9STRA</name>
<dbReference type="Pfam" id="PF14497">
    <property type="entry name" value="GST_C_3"/>
    <property type="match status" value="1"/>
</dbReference>
<dbReference type="SUPFAM" id="SSF47616">
    <property type="entry name" value="GST C-terminal domain-like"/>
    <property type="match status" value="1"/>
</dbReference>
<dbReference type="InterPro" id="IPR036282">
    <property type="entry name" value="Glutathione-S-Trfase_C_sf"/>
</dbReference>
<dbReference type="Proteomes" id="UP000095751">
    <property type="component" value="Unassembled WGS sequence"/>
</dbReference>
<dbReference type="AlphaFoldDB" id="A0A1E7FFK8"/>
<proteinExistence type="predicted"/>
<dbReference type="PROSITE" id="PS50405">
    <property type="entry name" value="GST_CTER"/>
    <property type="match status" value="1"/>
</dbReference>
<evidence type="ECO:0000259" key="1">
    <source>
        <dbReference type="PROSITE" id="PS50404"/>
    </source>
</evidence>
<dbReference type="GO" id="GO:0006749">
    <property type="term" value="P:glutathione metabolic process"/>
    <property type="evidence" value="ECO:0007669"/>
    <property type="project" value="TreeGrafter"/>
</dbReference>
<feature type="domain" description="GST C-terminal" evidence="2">
    <location>
        <begin position="89"/>
        <end position="212"/>
    </location>
</feature>
<dbReference type="OrthoDB" id="420389at2759"/>
<sequence>MTAKLYYYNATGRANQIRLALAAAGISFENVNATYPPSAEQRKEWTDIGMNTTTNVPMLVLADGTVFTQSTAVVRAVARMGDGGLMPTDNKELYMVDKILADCEDLRTLAYSSFVAFGAPQSKADDYINSGFAKHVGNLERQLGDNDFFLGSTFSIIDISVYDVITNKGTDIIPGDCLKDFPKIKALVKKVEEQPKIATYLASDQCTAIPKFSPALLGK</sequence>
<dbReference type="PROSITE" id="PS50404">
    <property type="entry name" value="GST_NTER"/>
    <property type="match status" value="1"/>
</dbReference>
<keyword evidence="3" id="KW-0808">Transferase</keyword>
<dbReference type="InterPro" id="IPR004045">
    <property type="entry name" value="Glutathione_S-Trfase_N"/>
</dbReference>
<dbReference type="Gene3D" id="1.20.1050.130">
    <property type="match status" value="1"/>
</dbReference>
<dbReference type="GO" id="GO:0004364">
    <property type="term" value="F:glutathione transferase activity"/>
    <property type="evidence" value="ECO:0007669"/>
    <property type="project" value="TreeGrafter"/>
</dbReference>
<protein>
    <submittedName>
        <fullName evidence="3">Glutathione S-transferase</fullName>
    </submittedName>
</protein>